<comment type="caution">
    <text evidence="2">The sequence shown here is derived from an EMBL/GenBank/DDBJ whole genome shotgun (WGS) entry which is preliminary data.</text>
</comment>
<evidence type="ECO:0000256" key="1">
    <source>
        <dbReference type="SAM" id="MobiDB-lite"/>
    </source>
</evidence>
<proteinExistence type="predicted"/>
<name>A0AAV4P0H2_CAEEX</name>
<evidence type="ECO:0000313" key="3">
    <source>
        <dbReference type="Proteomes" id="UP001054945"/>
    </source>
</evidence>
<dbReference type="Proteomes" id="UP001054945">
    <property type="component" value="Unassembled WGS sequence"/>
</dbReference>
<reference evidence="2 3" key="1">
    <citation type="submission" date="2021-06" db="EMBL/GenBank/DDBJ databases">
        <title>Caerostris extrusa draft genome.</title>
        <authorList>
            <person name="Kono N."/>
            <person name="Arakawa K."/>
        </authorList>
    </citation>
    <scope>NUCLEOTIDE SEQUENCE [LARGE SCALE GENOMIC DNA]</scope>
</reference>
<feature type="region of interest" description="Disordered" evidence="1">
    <location>
        <begin position="144"/>
        <end position="182"/>
    </location>
</feature>
<dbReference type="AlphaFoldDB" id="A0AAV4P0H2"/>
<evidence type="ECO:0000313" key="2">
    <source>
        <dbReference type="EMBL" id="GIX89495.1"/>
    </source>
</evidence>
<gene>
    <name evidence="2" type="primary">AVEN_111750_1</name>
    <name evidence="2" type="ORF">CEXT_630001</name>
</gene>
<keyword evidence="3" id="KW-1185">Reference proteome</keyword>
<dbReference type="EMBL" id="BPLR01003869">
    <property type="protein sequence ID" value="GIX89495.1"/>
    <property type="molecule type" value="Genomic_DNA"/>
</dbReference>
<feature type="compositionally biased region" description="Acidic residues" evidence="1">
    <location>
        <begin position="152"/>
        <end position="162"/>
    </location>
</feature>
<feature type="compositionally biased region" description="Basic and acidic residues" evidence="1">
    <location>
        <begin position="163"/>
        <end position="173"/>
    </location>
</feature>
<organism evidence="2 3">
    <name type="scientific">Caerostris extrusa</name>
    <name type="common">Bark spider</name>
    <name type="synonym">Caerostris bankana</name>
    <dbReference type="NCBI Taxonomy" id="172846"/>
    <lineage>
        <taxon>Eukaryota</taxon>
        <taxon>Metazoa</taxon>
        <taxon>Ecdysozoa</taxon>
        <taxon>Arthropoda</taxon>
        <taxon>Chelicerata</taxon>
        <taxon>Arachnida</taxon>
        <taxon>Araneae</taxon>
        <taxon>Araneomorphae</taxon>
        <taxon>Entelegynae</taxon>
        <taxon>Araneoidea</taxon>
        <taxon>Araneidae</taxon>
        <taxon>Caerostris</taxon>
    </lineage>
</organism>
<protein>
    <submittedName>
        <fullName evidence="2">Uncharacterized protein</fullName>
    </submittedName>
</protein>
<accession>A0AAV4P0H2</accession>
<sequence length="367" mass="42579">SFIRSGSGVFVRGDIRGAPGRRKHAPLRPSTVPVQRKMTTCSQYKNERDHIVFSSFLRRTSIVDEDTGLERCIAEEDPLSVCERRNCVIIPNDNFEILFQKGRKVSPSNFLKEDDFSLDEKNSHPVVNKTGKLLFHCTKRDSEQRVRRNAESDEDEDEDDDEKVSPLKHDDPIKSSVHGNQSYRRGYYGRSLFERPPSAYRFSNYYKTCSVPQMKNSEVTCWRWPNWQSCKQSCIYGHGIQSRRGTVRSFSYTCRHSENQWKPHKMTDCQAYLNCKVHLTSPGDLKCVEPTNQAPYCDISCQEYDSQPAKKVRVVCDEQKGRINLPHCATLDERDMNLRQLWTNVRCRKILQELLVANNILFSSFTE</sequence>
<feature type="non-terminal residue" evidence="2">
    <location>
        <position position="1"/>
    </location>
</feature>